<evidence type="ECO:0000313" key="2">
    <source>
        <dbReference type="Proteomes" id="UP000440578"/>
    </source>
</evidence>
<proteinExistence type="predicted"/>
<keyword evidence="2" id="KW-1185">Reference proteome</keyword>
<comment type="caution">
    <text evidence="1">The sequence shown here is derived from an EMBL/GenBank/DDBJ whole genome shotgun (WGS) entry which is preliminary data.</text>
</comment>
<reference evidence="1 2" key="1">
    <citation type="submission" date="2019-07" db="EMBL/GenBank/DDBJ databases">
        <title>Draft genome assembly of a fouling barnacle, Amphibalanus amphitrite (Darwin, 1854): The first reference genome for Thecostraca.</title>
        <authorList>
            <person name="Kim W."/>
        </authorList>
    </citation>
    <scope>NUCLEOTIDE SEQUENCE [LARGE SCALE GENOMIC DNA]</scope>
    <source>
        <strain evidence="1">SNU_AA5</strain>
        <tissue evidence="1">Soma without cirri and trophi</tissue>
    </source>
</reference>
<organism evidence="1 2">
    <name type="scientific">Amphibalanus amphitrite</name>
    <name type="common">Striped barnacle</name>
    <name type="synonym">Balanus amphitrite</name>
    <dbReference type="NCBI Taxonomy" id="1232801"/>
    <lineage>
        <taxon>Eukaryota</taxon>
        <taxon>Metazoa</taxon>
        <taxon>Ecdysozoa</taxon>
        <taxon>Arthropoda</taxon>
        <taxon>Crustacea</taxon>
        <taxon>Multicrustacea</taxon>
        <taxon>Cirripedia</taxon>
        <taxon>Thoracica</taxon>
        <taxon>Thoracicalcarea</taxon>
        <taxon>Balanomorpha</taxon>
        <taxon>Balanoidea</taxon>
        <taxon>Balanidae</taxon>
        <taxon>Amphibalaninae</taxon>
        <taxon>Amphibalanus</taxon>
    </lineage>
</organism>
<dbReference type="EMBL" id="VIIS01000781">
    <property type="protein sequence ID" value="KAF0305067.1"/>
    <property type="molecule type" value="Genomic_DNA"/>
</dbReference>
<protein>
    <submittedName>
        <fullName evidence="1">Uncharacterized protein</fullName>
    </submittedName>
</protein>
<dbReference type="Proteomes" id="UP000440578">
    <property type="component" value="Unassembled WGS sequence"/>
</dbReference>
<evidence type="ECO:0000313" key="1">
    <source>
        <dbReference type="EMBL" id="KAF0305067.1"/>
    </source>
</evidence>
<gene>
    <name evidence="1" type="ORF">FJT64_002592</name>
</gene>
<name>A0A6A4WBE4_AMPAM</name>
<accession>A0A6A4WBE4</accession>
<sequence>MKADSVHGQIGKKLKKTGEVITFDELCDLCEKSGSNIKVVTMSSADFKRCASGVRSRKASGSTSLPKINDICEAVFTKGSRKMQFREGSCTSELKEVDFLSPKFRLLDLGSSQSKPRGIHPIKKEGILSLLSSSGVAPAKNRFWHDLSVSNVAADLVTNE</sequence>
<dbReference type="AlphaFoldDB" id="A0A6A4WBE4"/>